<dbReference type="InterPro" id="IPR046341">
    <property type="entry name" value="SET_dom_sf"/>
</dbReference>
<accession>A0A1R0H7D3</accession>
<evidence type="ECO:0000313" key="3">
    <source>
        <dbReference type="Proteomes" id="UP000187455"/>
    </source>
</evidence>
<dbReference type="OrthoDB" id="5560686at2759"/>
<proteinExistence type="predicted"/>
<dbReference type="Pfam" id="PF00856">
    <property type="entry name" value="SET"/>
    <property type="match status" value="1"/>
</dbReference>
<name>A0A1R0H7D3_9FUNG</name>
<dbReference type="Proteomes" id="UP000187455">
    <property type="component" value="Unassembled WGS sequence"/>
</dbReference>
<organism evidence="2 3">
    <name type="scientific">Smittium mucronatum</name>
    <dbReference type="NCBI Taxonomy" id="133383"/>
    <lineage>
        <taxon>Eukaryota</taxon>
        <taxon>Fungi</taxon>
        <taxon>Fungi incertae sedis</taxon>
        <taxon>Zoopagomycota</taxon>
        <taxon>Kickxellomycotina</taxon>
        <taxon>Harpellomycetes</taxon>
        <taxon>Harpellales</taxon>
        <taxon>Legeriomycetaceae</taxon>
        <taxon>Smittium</taxon>
    </lineage>
</organism>
<dbReference type="STRING" id="133383.A0A1R0H7D3"/>
<dbReference type="InterPro" id="IPR001214">
    <property type="entry name" value="SET_dom"/>
</dbReference>
<dbReference type="EMBL" id="LSSL01000240">
    <property type="protein sequence ID" value="OLY85085.1"/>
    <property type="molecule type" value="Genomic_DNA"/>
</dbReference>
<gene>
    <name evidence="2" type="ORF">AYI68_g735</name>
</gene>
<keyword evidence="3" id="KW-1185">Reference proteome</keyword>
<dbReference type="AlphaFoldDB" id="A0A1R0H7D3"/>
<feature type="domain" description="SET" evidence="1">
    <location>
        <begin position="639"/>
        <end position="765"/>
    </location>
</feature>
<protein>
    <recommendedName>
        <fullName evidence="1">SET domain-containing protein</fullName>
    </recommendedName>
</protein>
<comment type="caution">
    <text evidence="2">The sequence shown here is derived from an EMBL/GenBank/DDBJ whole genome shotgun (WGS) entry which is preliminary data.</text>
</comment>
<reference evidence="2 3" key="1">
    <citation type="journal article" date="2016" name="Mol. Biol. Evol.">
        <title>Genome-Wide Survey of Gut Fungi (Harpellales) Reveals the First Horizontally Transferred Ubiquitin Gene from a Mosquito Host.</title>
        <authorList>
            <person name="Wang Y."/>
            <person name="White M.M."/>
            <person name="Kvist S."/>
            <person name="Moncalvo J.M."/>
        </authorList>
    </citation>
    <scope>NUCLEOTIDE SEQUENCE [LARGE SCALE GENOMIC DNA]</scope>
    <source>
        <strain evidence="2 3">ALG-7-W6</strain>
    </source>
</reference>
<dbReference type="PROSITE" id="PS50280">
    <property type="entry name" value="SET"/>
    <property type="match status" value="1"/>
</dbReference>
<dbReference type="Gene3D" id="2.170.270.10">
    <property type="entry name" value="SET domain"/>
    <property type="match status" value="1"/>
</dbReference>
<sequence>MPLVYVDVVKNEIDAIEPQPKIESPHQLRTSKRSRTRYDDGKFTGDYAIEYLDQFLRQKKLTRNYKQISTFESDLQKALEASAREFKTFVNKKVKQNRKLKVFVPKKSQKCRNEYENHIVSNKGDFSVERKKFNSSEKVSDPKNGILIKTVEAENFSVTNLSFDAISYIPNNESKLKKDTLGIQAPEENIPSKSSDIDSHSCIDFKNVLKYPADTKEVSVSGKKKYPIIPIGRNNKNKPFCLVPKRNSKNSIAFKTSSTEKILHNSLPSLKDRPRWYNQVYVLFLALRQCKNYISPKSELLRKAIDLDYRLSMDLGVRKAFSGPSPISVADSVLTRNDEKMFLKVHIKGDRKIFYTLTYKPGDFNSAAKNYNEWMITLINHDWPKCFNGKAINLKTKVLNDDHDFFFDASFGFYSREENAFINSENFYGAKFSNLPFSENTRICQSKNVIKRISLIFQPISKKNNHFNRQKFFPQVQNELYSSDSINPIDNHFEPGETLLFSGKGLFLDKSFDSSLSTLSKKINRQMFTSLADKNVELELKPSNHKRTNHPTEFINNSVVSSNETSSQIIKSKQIDPKGLDPEPKSFNPDAHDTSALFIRKTPYIQSPKSDVKVEKNIKSNSNESHNWIGTHIPKKLSDIVEVRRSGVPSSGDGLFATRFLPKGIPLGFYFGVPMTEDEFDSLKDRVGNASQYSIMYLKTILDATDENGNPYRDPNGPIFCPFHFMNEDRNNYNMIFEEGSIVNQVICITVKDILPGEELFVNYGLEIDRENWE</sequence>
<dbReference type="SUPFAM" id="SSF82199">
    <property type="entry name" value="SET domain"/>
    <property type="match status" value="1"/>
</dbReference>
<evidence type="ECO:0000259" key="1">
    <source>
        <dbReference type="PROSITE" id="PS50280"/>
    </source>
</evidence>
<evidence type="ECO:0000313" key="2">
    <source>
        <dbReference type="EMBL" id="OLY85085.1"/>
    </source>
</evidence>